<proteinExistence type="predicted"/>
<dbReference type="Pfam" id="PF07238">
    <property type="entry name" value="PilZ"/>
    <property type="match status" value="1"/>
</dbReference>
<name>A0A4R1F529_9GAMM</name>
<dbReference type="GO" id="GO:0035438">
    <property type="term" value="F:cyclic-di-GMP binding"/>
    <property type="evidence" value="ECO:0007669"/>
    <property type="project" value="InterPro"/>
</dbReference>
<evidence type="ECO:0000313" key="3">
    <source>
        <dbReference type="EMBL" id="TCJ86858.1"/>
    </source>
</evidence>
<gene>
    <name evidence="3" type="ORF">EV695_1356</name>
</gene>
<protein>
    <submittedName>
        <fullName evidence="3">Type IV pilus assembly protein PilZ</fullName>
    </submittedName>
</protein>
<sequence length="133" mass="14668">MDTQEENIKHTNAVAAKQQEDKPQRTILKLSLNDVAALHSSFMPFVRGGAIFVPTKSESFSFGDEIIVSMHLKSTDKKLAIPGKVMWIAPESCERGTQGLGIQFIGTTKAKVKLIIETMLGNRANVPPLVRNY</sequence>
<evidence type="ECO:0000259" key="2">
    <source>
        <dbReference type="Pfam" id="PF07238"/>
    </source>
</evidence>
<evidence type="ECO:0000256" key="1">
    <source>
        <dbReference type="SAM" id="MobiDB-lite"/>
    </source>
</evidence>
<dbReference type="OrthoDB" id="5296245at2"/>
<comment type="caution">
    <text evidence="3">The sequence shown here is derived from an EMBL/GenBank/DDBJ whole genome shotgun (WGS) entry which is preliminary data.</text>
</comment>
<evidence type="ECO:0000313" key="4">
    <source>
        <dbReference type="Proteomes" id="UP000294887"/>
    </source>
</evidence>
<keyword evidence="4" id="KW-1185">Reference proteome</keyword>
<feature type="domain" description="PilZ" evidence="2">
    <location>
        <begin position="48"/>
        <end position="116"/>
    </location>
</feature>
<dbReference type="Gene3D" id="2.40.10.220">
    <property type="entry name" value="predicted glycosyltransferase like domains"/>
    <property type="match status" value="1"/>
</dbReference>
<reference evidence="3 4" key="1">
    <citation type="submission" date="2019-03" db="EMBL/GenBank/DDBJ databases">
        <title>Genomic Encyclopedia of Type Strains, Phase IV (KMG-IV): sequencing the most valuable type-strain genomes for metagenomic binning, comparative biology and taxonomic classification.</title>
        <authorList>
            <person name="Goeker M."/>
        </authorList>
    </citation>
    <scope>NUCLEOTIDE SEQUENCE [LARGE SCALE GENOMIC DNA]</scope>
    <source>
        <strain evidence="3 4">DSM 24830</strain>
    </source>
</reference>
<organism evidence="3 4">
    <name type="scientific">Cocleimonas flava</name>
    <dbReference type="NCBI Taxonomy" id="634765"/>
    <lineage>
        <taxon>Bacteria</taxon>
        <taxon>Pseudomonadati</taxon>
        <taxon>Pseudomonadota</taxon>
        <taxon>Gammaproteobacteria</taxon>
        <taxon>Thiotrichales</taxon>
        <taxon>Thiotrichaceae</taxon>
        <taxon>Cocleimonas</taxon>
    </lineage>
</organism>
<dbReference type="InterPro" id="IPR009875">
    <property type="entry name" value="PilZ_domain"/>
</dbReference>
<dbReference type="AlphaFoldDB" id="A0A4R1F529"/>
<feature type="region of interest" description="Disordered" evidence="1">
    <location>
        <begin position="1"/>
        <end position="20"/>
    </location>
</feature>
<dbReference type="Proteomes" id="UP000294887">
    <property type="component" value="Unassembled WGS sequence"/>
</dbReference>
<dbReference type="RefSeq" id="WP_131905189.1">
    <property type="nucleotide sequence ID" value="NZ_BAAAFU010000004.1"/>
</dbReference>
<dbReference type="EMBL" id="SMFQ01000003">
    <property type="protein sequence ID" value="TCJ86858.1"/>
    <property type="molecule type" value="Genomic_DNA"/>
</dbReference>
<accession>A0A4R1F529</accession>